<dbReference type="GO" id="GO:0005886">
    <property type="term" value="C:plasma membrane"/>
    <property type="evidence" value="ECO:0007669"/>
    <property type="project" value="TreeGrafter"/>
</dbReference>
<dbReference type="PANTHER" id="PTHR10846:SF8">
    <property type="entry name" value="INNER MEMBRANE PROTEIN YRBG"/>
    <property type="match status" value="1"/>
</dbReference>
<feature type="transmembrane region" description="Helical" evidence="5">
    <location>
        <begin position="155"/>
        <end position="176"/>
    </location>
</feature>
<sequence length="300" mass="33199">MTVVGLRKVTGRAHLIGLTAIIVAIGTSFPEFFVAITSAIENKPRLSLGVALGSNIANIALIGAGSAILSGRVSISEKVMNKIVWISLICGMLPYALLLDGSLSRVDGIIMLLVYAAYILSFFRQYNERAQEEYQKGISFTKLIRKIEHFAEDKWRSIAAIFIGISLMLFSADTIVKFSNLLAERVNIPIFVIGLFILAIGTSLPEFAFSLRSLKDHEPQMFIGNLLGSVVANTTLVIGTSVLISPIYSLNVSSYLVPGLTFVAVYLLFYYFIRTKSRLERWEAGILLLIYIVFFLIELR</sequence>
<comment type="caution">
    <text evidence="7">The sequence shown here is derived from an EMBL/GenBank/DDBJ whole genome shotgun (WGS) entry which is preliminary data.</text>
</comment>
<keyword evidence="3 5" id="KW-1133">Transmembrane helix</keyword>
<evidence type="ECO:0000259" key="6">
    <source>
        <dbReference type="Pfam" id="PF01699"/>
    </source>
</evidence>
<dbReference type="InterPro" id="IPR044880">
    <property type="entry name" value="NCX_ion-bd_dom_sf"/>
</dbReference>
<dbReference type="AlphaFoldDB" id="A0A0G0NGD1"/>
<dbReference type="EMBL" id="LBWP01000002">
    <property type="protein sequence ID" value="KKR11876.1"/>
    <property type="molecule type" value="Genomic_DNA"/>
</dbReference>
<evidence type="ECO:0000256" key="3">
    <source>
        <dbReference type="ARBA" id="ARBA00022989"/>
    </source>
</evidence>
<dbReference type="GO" id="GO:0005262">
    <property type="term" value="F:calcium channel activity"/>
    <property type="evidence" value="ECO:0007669"/>
    <property type="project" value="TreeGrafter"/>
</dbReference>
<protein>
    <submittedName>
        <fullName evidence="7">Na+/Ca+ antiporter, CaCA family</fullName>
    </submittedName>
</protein>
<feature type="domain" description="Sodium/calcium exchanger membrane region" evidence="6">
    <location>
        <begin position="157"/>
        <end position="297"/>
    </location>
</feature>
<reference evidence="7 8" key="1">
    <citation type="journal article" date="2015" name="Nature">
        <title>rRNA introns, odd ribosomes, and small enigmatic genomes across a large radiation of phyla.</title>
        <authorList>
            <person name="Brown C.T."/>
            <person name="Hug L.A."/>
            <person name="Thomas B.C."/>
            <person name="Sharon I."/>
            <person name="Castelle C.J."/>
            <person name="Singh A."/>
            <person name="Wilkins M.J."/>
            <person name="Williams K.H."/>
            <person name="Banfield J.F."/>
        </authorList>
    </citation>
    <scope>NUCLEOTIDE SEQUENCE [LARGE SCALE GENOMIC DNA]</scope>
</reference>
<gene>
    <name evidence="7" type="ORF">UT39_C0002G0057</name>
</gene>
<evidence type="ECO:0000256" key="5">
    <source>
        <dbReference type="SAM" id="Phobius"/>
    </source>
</evidence>
<dbReference type="GO" id="GO:0006874">
    <property type="term" value="P:intracellular calcium ion homeostasis"/>
    <property type="evidence" value="ECO:0007669"/>
    <property type="project" value="TreeGrafter"/>
</dbReference>
<proteinExistence type="predicted"/>
<evidence type="ECO:0000256" key="2">
    <source>
        <dbReference type="ARBA" id="ARBA00022692"/>
    </source>
</evidence>
<dbReference type="STRING" id="1618550.UT39_C0002G0057"/>
<name>A0A0G0NGD1_9BACT</name>
<dbReference type="Proteomes" id="UP000034246">
    <property type="component" value="Unassembled WGS sequence"/>
</dbReference>
<evidence type="ECO:0000313" key="7">
    <source>
        <dbReference type="EMBL" id="KKR11876.1"/>
    </source>
</evidence>
<feature type="domain" description="Sodium/calcium exchanger membrane region" evidence="6">
    <location>
        <begin position="16"/>
        <end position="122"/>
    </location>
</feature>
<feature type="transmembrane region" description="Helical" evidence="5">
    <location>
        <begin position="15"/>
        <end position="40"/>
    </location>
</feature>
<dbReference type="Pfam" id="PF01699">
    <property type="entry name" value="Na_Ca_ex"/>
    <property type="match status" value="2"/>
</dbReference>
<dbReference type="InterPro" id="IPR004481">
    <property type="entry name" value="K/Na/Ca-exchanger"/>
</dbReference>
<keyword evidence="4 5" id="KW-0472">Membrane</keyword>
<organism evidence="7 8">
    <name type="scientific">Candidatus Woesebacteria bacterium GW2011_GWA1_39_21</name>
    <dbReference type="NCBI Taxonomy" id="1618550"/>
    <lineage>
        <taxon>Bacteria</taxon>
        <taxon>Candidatus Woeseibacteriota</taxon>
    </lineage>
</organism>
<feature type="transmembrane region" description="Helical" evidence="5">
    <location>
        <begin position="221"/>
        <end position="248"/>
    </location>
</feature>
<feature type="transmembrane region" description="Helical" evidence="5">
    <location>
        <begin position="109"/>
        <end position="126"/>
    </location>
</feature>
<dbReference type="PANTHER" id="PTHR10846">
    <property type="entry name" value="SODIUM/POTASSIUM/CALCIUM EXCHANGER"/>
    <property type="match status" value="1"/>
</dbReference>
<feature type="transmembrane region" description="Helical" evidence="5">
    <location>
        <begin position="188"/>
        <end position="209"/>
    </location>
</feature>
<feature type="transmembrane region" description="Helical" evidence="5">
    <location>
        <begin position="83"/>
        <end position="103"/>
    </location>
</feature>
<dbReference type="Gene3D" id="1.20.1420.30">
    <property type="entry name" value="NCX, central ion-binding region"/>
    <property type="match status" value="1"/>
</dbReference>
<evidence type="ECO:0000313" key="8">
    <source>
        <dbReference type="Proteomes" id="UP000034246"/>
    </source>
</evidence>
<evidence type="ECO:0000256" key="1">
    <source>
        <dbReference type="ARBA" id="ARBA00004141"/>
    </source>
</evidence>
<feature type="transmembrane region" description="Helical" evidence="5">
    <location>
        <begin position="46"/>
        <end position="71"/>
    </location>
</feature>
<accession>A0A0G0NGD1</accession>
<dbReference type="InterPro" id="IPR004837">
    <property type="entry name" value="NaCa_Exmemb"/>
</dbReference>
<feature type="transmembrane region" description="Helical" evidence="5">
    <location>
        <begin position="254"/>
        <end position="273"/>
    </location>
</feature>
<dbReference type="GO" id="GO:0008273">
    <property type="term" value="F:calcium, potassium:sodium antiporter activity"/>
    <property type="evidence" value="ECO:0007669"/>
    <property type="project" value="TreeGrafter"/>
</dbReference>
<feature type="transmembrane region" description="Helical" evidence="5">
    <location>
        <begin position="282"/>
        <end position="299"/>
    </location>
</feature>
<comment type="subcellular location">
    <subcellularLocation>
        <location evidence="1">Membrane</location>
        <topology evidence="1">Multi-pass membrane protein</topology>
    </subcellularLocation>
</comment>
<evidence type="ECO:0000256" key="4">
    <source>
        <dbReference type="ARBA" id="ARBA00023136"/>
    </source>
</evidence>
<keyword evidence="2 5" id="KW-0812">Transmembrane</keyword>